<organism evidence="2 3">
    <name type="scientific">Eumeta variegata</name>
    <name type="common">Bagworm moth</name>
    <name type="synonym">Eumeta japonica</name>
    <dbReference type="NCBI Taxonomy" id="151549"/>
    <lineage>
        <taxon>Eukaryota</taxon>
        <taxon>Metazoa</taxon>
        <taxon>Ecdysozoa</taxon>
        <taxon>Arthropoda</taxon>
        <taxon>Hexapoda</taxon>
        <taxon>Insecta</taxon>
        <taxon>Pterygota</taxon>
        <taxon>Neoptera</taxon>
        <taxon>Endopterygota</taxon>
        <taxon>Lepidoptera</taxon>
        <taxon>Glossata</taxon>
        <taxon>Ditrysia</taxon>
        <taxon>Tineoidea</taxon>
        <taxon>Psychidae</taxon>
        <taxon>Oiketicinae</taxon>
        <taxon>Eumeta</taxon>
    </lineage>
</organism>
<feature type="transmembrane region" description="Helical" evidence="1">
    <location>
        <begin position="234"/>
        <end position="253"/>
    </location>
</feature>
<evidence type="ECO:0000256" key="1">
    <source>
        <dbReference type="SAM" id="Phobius"/>
    </source>
</evidence>
<name>A0A4C1U4H2_EUMVA</name>
<dbReference type="OrthoDB" id="6597267at2759"/>
<dbReference type="Proteomes" id="UP000299102">
    <property type="component" value="Unassembled WGS sequence"/>
</dbReference>
<reference evidence="2 3" key="1">
    <citation type="journal article" date="2019" name="Commun. Biol.">
        <title>The bagworm genome reveals a unique fibroin gene that provides high tensile strength.</title>
        <authorList>
            <person name="Kono N."/>
            <person name="Nakamura H."/>
            <person name="Ohtoshi R."/>
            <person name="Tomita M."/>
            <person name="Numata K."/>
            <person name="Arakawa K."/>
        </authorList>
    </citation>
    <scope>NUCLEOTIDE SEQUENCE [LARGE SCALE GENOMIC DNA]</scope>
</reference>
<evidence type="ECO:0000313" key="3">
    <source>
        <dbReference type="Proteomes" id="UP000299102"/>
    </source>
</evidence>
<dbReference type="EMBL" id="BGZK01000127">
    <property type="protein sequence ID" value="GBP21295.1"/>
    <property type="molecule type" value="Genomic_DNA"/>
</dbReference>
<keyword evidence="1" id="KW-0812">Transmembrane</keyword>
<keyword evidence="1" id="KW-1133">Transmembrane helix</keyword>
<sequence length="278" mass="31805">MYRNEFDLNDILRPDLMPTRFIVGEESEETARNTSDKFASSPINGSIDAALSTMAFHRKMMHEYQCRNFIAEQILEELDGPKLQRRIGEPFSKKQHQQENFYQFIRSNFLKDVGSTNYQDWLNKHEGSSTYDNDTISGHDLRTKHIQSRDGYAVYDTGETTGVTEHHQTVPSVSAFDVSKYSTWRFRVLGAPPQPPLYTPPAAHLHDEHYTKYEVEPEHHGFGLSELFEIALTGIAYLSFGMFVLHILMCISMRTKINKGIRSGRTNSRISGGFNPAC</sequence>
<accession>A0A4C1U4H2</accession>
<comment type="caution">
    <text evidence="2">The sequence shown here is derived from an EMBL/GenBank/DDBJ whole genome shotgun (WGS) entry which is preliminary data.</text>
</comment>
<gene>
    <name evidence="2" type="ORF">EVAR_11690_1</name>
</gene>
<protein>
    <submittedName>
        <fullName evidence="2">Uncharacterized protein</fullName>
    </submittedName>
</protein>
<keyword evidence="3" id="KW-1185">Reference proteome</keyword>
<keyword evidence="1" id="KW-0472">Membrane</keyword>
<evidence type="ECO:0000313" key="2">
    <source>
        <dbReference type="EMBL" id="GBP21295.1"/>
    </source>
</evidence>
<proteinExistence type="predicted"/>
<dbReference type="AlphaFoldDB" id="A0A4C1U4H2"/>